<dbReference type="InterPro" id="IPR017800">
    <property type="entry name" value="ADOP"/>
</dbReference>
<organism evidence="10 11">
    <name type="scientific">Acidisarcina polymorpha</name>
    <dbReference type="NCBI Taxonomy" id="2211140"/>
    <lineage>
        <taxon>Bacteria</taxon>
        <taxon>Pseudomonadati</taxon>
        <taxon>Acidobacteriota</taxon>
        <taxon>Terriglobia</taxon>
        <taxon>Terriglobales</taxon>
        <taxon>Acidobacteriaceae</taxon>
        <taxon>Acidisarcina</taxon>
    </lineage>
</organism>
<feature type="domain" description="MacB-like periplasmic core" evidence="9">
    <location>
        <begin position="529"/>
        <end position="749"/>
    </location>
</feature>
<name>A0A2Z5FUD6_9BACT</name>
<dbReference type="Pfam" id="PF02687">
    <property type="entry name" value="FtsX"/>
    <property type="match status" value="2"/>
</dbReference>
<accession>A0A2Z5FUD6</accession>
<gene>
    <name evidence="10" type="ORF">ACPOL_0756</name>
</gene>
<comment type="similarity">
    <text evidence="6">Belongs to the ABC-4 integral membrane protein family.</text>
</comment>
<feature type="transmembrane region" description="Helical" evidence="7">
    <location>
        <begin position="869"/>
        <end position="889"/>
    </location>
</feature>
<keyword evidence="4 7" id="KW-1133">Transmembrane helix</keyword>
<evidence type="ECO:0000256" key="4">
    <source>
        <dbReference type="ARBA" id="ARBA00022989"/>
    </source>
</evidence>
<feature type="domain" description="MacB-like periplasmic core" evidence="9">
    <location>
        <begin position="95"/>
        <end position="323"/>
    </location>
</feature>
<dbReference type="EMBL" id="CP030840">
    <property type="protein sequence ID" value="AXC10117.1"/>
    <property type="molecule type" value="Genomic_DNA"/>
</dbReference>
<evidence type="ECO:0000256" key="7">
    <source>
        <dbReference type="SAM" id="Phobius"/>
    </source>
</evidence>
<evidence type="ECO:0000259" key="8">
    <source>
        <dbReference type="Pfam" id="PF02687"/>
    </source>
</evidence>
<feature type="transmembrane region" description="Helical" evidence="7">
    <location>
        <begin position="373"/>
        <end position="396"/>
    </location>
</feature>
<evidence type="ECO:0000256" key="6">
    <source>
        <dbReference type="ARBA" id="ARBA00038076"/>
    </source>
</evidence>
<reference evidence="10 11" key="1">
    <citation type="journal article" date="2018" name="Front. Microbiol.">
        <title>Hydrolytic Capabilities as a Key to Environmental Success: Chitinolytic and Cellulolytic Acidobacteria From Acidic Sub-arctic Soils and Boreal Peatlands.</title>
        <authorList>
            <person name="Belova S.E."/>
            <person name="Ravin N.V."/>
            <person name="Pankratov T.A."/>
            <person name="Rakitin A.L."/>
            <person name="Ivanova A.A."/>
            <person name="Beletsky A.V."/>
            <person name="Mardanov A.V."/>
            <person name="Sinninghe Damste J.S."/>
            <person name="Dedysh S.N."/>
        </authorList>
    </citation>
    <scope>NUCLEOTIDE SEQUENCE [LARGE SCALE GENOMIC DNA]</scope>
    <source>
        <strain evidence="10 11">SBC82</strain>
    </source>
</reference>
<dbReference type="PANTHER" id="PTHR30572:SF4">
    <property type="entry name" value="ABC TRANSPORTER PERMEASE YTRF"/>
    <property type="match status" value="1"/>
</dbReference>
<keyword evidence="11" id="KW-1185">Reference proteome</keyword>
<dbReference type="AlphaFoldDB" id="A0A2Z5FUD6"/>
<evidence type="ECO:0000256" key="3">
    <source>
        <dbReference type="ARBA" id="ARBA00022692"/>
    </source>
</evidence>
<feature type="transmembrane region" description="Helical" evidence="7">
    <location>
        <begin position="838"/>
        <end position="857"/>
    </location>
</feature>
<dbReference type="Pfam" id="PF12704">
    <property type="entry name" value="MacB_PCD"/>
    <property type="match status" value="2"/>
</dbReference>
<dbReference type="PANTHER" id="PTHR30572">
    <property type="entry name" value="MEMBRANE COMPONENT OF TRANSPORTER-RELATED"/>
    <property type="match status" value="1"/>
</dbReference>
<evidence type="ECO:0000259" key="9">
    <source>
        <dbReference type="Pfam" id="PF12704"/>
    </source>
</evidence>
<feature type="transmembrane region" description="Helical" evidence="7">
    <location>
        <begin position="423"/>
        <end position="445"/>
    </location>
</feature>
<protein>
    <submittedName>
        <fullName evidence="10">ABC transporter, permease protein</fullName>
    </submittedName>
</protein>
<keyword evidence="5 7" id="KW-0472">Membrane</keyword>
<dbReference type="NCBIfam" id="TIGR03434">
    <property type="entry name" value="ADOP"/>
    <property type="match status" value="1"/>
</dbReference>
<feature type="transmembrane region" description="Helical" evidence="7">
    <location>
        <begin position="779"/>
        <end position="802"/>
    </location>
</feature>
<keyword evidence="3 7" id="KW-0812">Transmembrane</keyword>
<dbReference type="Proteomes" id="UP000253606">
    <property type="component" value="Chromosome"/>
</dbReference>
<dbReference type="InterPro" id="IPR003838">
    <property type="entry name" value="ABC3_permease_C"/>
</dbReference>
<evidence type="ECO:0000256" key="2">
    <source>
        <dbReference type="ARBA" id="ARBA00022475"/>
    </source>
</evidence>
<proteinExistence type="inferred from homology"/>
<evidence type="ECO:0000256" key="1">
    <source>
        <dbReference type="ARBA" id="ARBA00004651"/>
    </source>
</evidence>
<evidence type="ECO:0000313" key="11">
    <source>
        <dbReference type="Proteomes" id="UP000253606"/>
    </source>
</evidence>
<feature type="transmembrane region" description="Helical" evidence="7">
    <location>
        <begin position="472"/>
        <end position="490"/>
    </location>
</feature>
<feature type="domain" description="ABC3 transporter permease C-terminal" evidence="8">
    <location>
        <begin position="786"/>
        <end position="897"/>
    </location>
</feature>
<sequence>MISRVRALWKNAFRRKQLDRDLDEELEAYMKLVEAEKLQEGMAPEEAYAYARRQTGGTDHVVQNVRDVRTGAWIERFVQDVRYGIRSLANNPTFSLVAVGTLALGIGANTAMFSLLDQVVLRLLPVRDPKQLVIVKEAGNHYGNSYGPNTMSWPMFEDLRDNNNVFSAMFCRFPTHVTIGYSDQTVQISAELVSSTYFQTLGVEAVLGRTISHDDDSIPDSAPVVVLSYSFWQSYFNGDRNMIGRTIALNGQAMTVIGVAQPGFDGVEMGEPAKIFVPIMMKTEMTPHSDGLKDRRRRLSWVTTYGRLRPGMNTEQAQASLQPLLHSILEMEVQQPEFIRSATAADREPFLRNRIELLPGSDNDLREYMSRPLWVLLALTAAVLLLACANLANLLLARATTREKEFAVRLAIGAGRARIVRQLLVESLLLSGSGAVVGLMLAYAADRILLRIYLPADAASEFAVSPIPDGRMLAFTLGAMLLTSLVFGLLPAMRASRTEITLALKDRSGAASTGGMSLRRLLVSIQMALSLLLLVGAGLFVRTLRNLEDVGPGFPTDHLLTFTTAPTLSGYSFADTKSYYDRLKVDLEAMPGVTSIAFSTMPVLRGYAWQNAIVGKDFEGTPIEQQPVLSQVDPNYFATLGIPVIAGRAFSAQDVAPTDYAVVNESFAREYFPGRNPLGQRFGLVSDSESVPPKTEVIGVIPDRKYRDLKETPPPQAYFPYLAVSNVRGMTVYVRTQGDPRQFEDALRERMHRFDPHVPAVDLQTVNEQIGFSLRTERLVASLSAVFGCFAMVLAVIGLYGVMAYTVLRRTREIGIRIALGALRSNVIAMIMCDVLLLIGSGLAAGVTLALVLVNLIRSQLYGLNARDPLTFISSAIILALAAGFAGFIPAVRASGVDPTIALRQE</sequence>
<dbReference type="RefSeq" id="WP_201759075.1">
    <property type="nucleotide sequence ID" value="NZ_CP030840.1"/>
</dbReference>
<feature type="transmembrane region" description="Helical" evidence="7">
    <location>
        <begin position="814"/>
        <end position="832"/>
    </location>
</feature>
<dbReference type="GO" id="GO:0022857">
    <property type="term" value="F:transmembrane transporter activity"/>
    <property type="evidence" value="ECO:0007669"/>
    <property type="project" value="TreeGrafter"/>
</dbReference>
<evidence type="ECO:0000313" key="10">
    <source>
        <dbReference type="EMBL" id="AXC10117.1"/>
    </source>
</evidence>
<feature type="domain" description="ABC3 transporter permease C-terminal" evidence="8">
    <location>
        <begin position="379"/>
        <end position="499"/>
    </location>
</feature>
<feature type="transmembrane region" description="Helical" evidence="7">
    <location>
        <begin position="521"/>
        <end position="541"/>
    </location>
</feature>
<dbReference type="KEGG" id="abas:ACPOL_0756"/>
<dbReference type="InterPro" id="IPR025857">
    <property type="entry name" value="MacB_PCD"/>
</dbReference>
<comment type="subcellular location">
    <subcellularLocation>
        <location evidence="1">Cell membrane</location>
        <topology evidence="1">Multi-pass membrane protein</topology>
    </subcellularLocation>
</comment>
<keyword evidence="2" id="KW-1003">Cell membrane</keyword>
<evidence type="ECO:0000256" key="5">
    <source>
        <dbReference type="ARBA" id="ARBA00023136"/>
    </source>
</evidence>
<dbReference type="GO" id="GO:0005886">
    <property type="term" value="C:plasma membrane"/>
    <property type="evidence" value="ECO:0007669"/>
    <property type="project" value="UniProtKB-SubCell"/>
</dbReference>
<dbReference type="InterPro" id="IPR050250">
    <property type="entry name" value="Macrolide_Exporter_MacB"/>
</dbReference>